<sequence length="817" mass="88101">MAQQASSFHKRASHVLALVAAACTLSSSYTHAQSKGPGPRAGHCIVEHGNVLYFLGGTPPLSSSYAPFTSLKLPLTSVSTSDPETLPWLDLPNPPVTVQIVNMTMTFSTSEPRASPAWIDCFPTDDGRIVVVGGSFQVLVYNIATASWGDATNLRYGPSVSSGMFLNPVYLQARILADGFTALVVCTLNWNSQPQPYYLNTNTWMVTLAIGTPETTPVASSSSTNGWGPVPGGGPLLPPAGLRHFTLAILGQDKNDPKNHYGNGRAFIIGGYSSLVTGLVQDWDVLTSFPVQQAPSNVIVMFGNAGKLAKATRGSVAYPVSPSLLDIFPGNAGGSATQQQVQVYDITKNTVEVLSGISGGPRNTIFRGASVIGQGQQIFFHGGLTSLEISGPSPPTDLLDQSVGVWNGGSQQWGDTVDVYVPPTKPKTLMVGLIAGGVALLILISLSVWYFIRRRRHRLLEEEERQAKGMALKNEDMLQKDHKSRRSDNISDHINSGTIPAATYFPQGGPHNIERDVYQPLQPRMPLYVDGYEMARSTSIEIMEDSLHLSAEAELIDDESEDLFSEKRRTVQEYPSTASFRTSHPGGIQYGPSHTPVQYQEVVHTDAQPVYGQPSYGIAKQEYNELEPTAADTLHRSPSVVEYQGDIRHLQNLRASLDGKAPASQGSATASKNQALFRELATRASKESERLSVNEPPSRSSVLRESYFASRPYSSSSSLSFNPATGGSHLHVAQRSPYMSSPAFSTSFSVPDSMQGSDSAHSPRAQSEFYTGDLMVEESVEVFHVPTSFPPTAGATPIKEPPPGTPPAIPLKTRPQI</sequence>
<dbReference type="AlphaFoldDB" id="A0A9P8CYS9"/>
<feature type="signal peptide" evidence="3">
    <location>
        <begin position="1"/>
        <end position="32"/>
    </location>
</feature>
<keyword evidence="3" id="KW-0732">Signal</keyword>
<keyword evidence="2" id="KW-0812">Transmembrane</keyword>
<feature type="region of interest" description="Disordered" evidence="1">
    <location>
        <begin position="786"/>
        <end position="817"/>
    </location>
</feature>
<feature type="compositionally biased region" description="Pro residues" evidence="1">
    <location>
        <begin position="799"/>
        <end position="809"/>
    </location>
</feature>
<dbReference type="SUPFAM" id="SSF117281">
    <property type="entry name" value="Kelch motif"/>
    <property type="match status" value="1"/>
</dbReference>
<dbReference type="EMBL" id="JAIFTL010000085">
    <property type="protein sequence ID" value="KAG9323859.1"/>
    <property type="molecule type" value="Genomic_DNA"/>
</dbReference>
<evidence type="ECO:0008006" key="6">
    <source>
        <dbReference type="Google" id="ProtNLM"/>
    </source>
</evidence>
<organism evidence="4 5">
    <name type="scientific">Mortierella alpina</name>
    <name type="common">Oleaginous fungus</name>
    <name type="synonym">Mortierella renispora</name>
    <dbReference type="NCBI Taxonomy" id="64518"/>
    <lineage>
        <taxon>Eukaryota</taxon>
        <taxon>Fungi</taxon>
        <taxon>Fungi incertae sedis</taxon>
        <taxon>Mucoromycota</taxon>
        <taxon>Mortierellomycotina</taxon>
        <taxon>Mortierellomycetes</taxon>
        <taxon>Mortierellales</taxon>
        <taxon>Mortierellaceae</taxon>
        <taxon>Mortierella</taxon>
    </lineage>
</organism>
<feature type="transmembrane region" description="Helical" evidence="2">
    <location>
        <begin position="429"/>
        <end position="452"/>
    </location>
</feature>
<dbReference type="Proteomes" id="UP000717515">
    <property type="component" value="Unassembled WGS sequence"/>
</dbReference>
<feature type="compositionally biased region" description="Basic and acidic residues" evidence="1">
    <location>
        <begin position="683"/>
        <end position="692"/>
    </location>
</feature>
<gene>
    <name evidence="4" type="ORF">KVV02_003519</name>
</gene>
<accession>A0A9P8CYS9</accession>
<proteinExistence type="predicted"/>
<keyword evidence="2" id="KW-1133">Transmembrane helix</keyword>
<evidence type="ECO:0000256" key="2">
    <source>
        <dbReference type="SAM" id="Phobius"/>
    </source>
</evidence>
<dbReference type="InterPro" id="IPR015915">
    <property type="entry name" value="Kelch-typ_b-propeller"/>
</dbReference>
<dbReference type="Gene3D" id="2.120.10.80">
    <property type="entry name" value="Kelch-type beta propeller"/>
    <property type="match status" value="1"/>
</dbReference>
<evidence type="ECO:0000313" key="4">
    <source>
        <dbReference type="EMBL" id="KAG9323859.1"/>
    </source>
</evidence>
<feature type="chain" id="PRO_5040241695" description="Galactose oxidase/kelch, beta-propeller" evidence="3">
    <location>
        <begin position="33"/>
        <end position="817"/>
    </location>
</feature>
<comment type="caution">
    <text evidence="4">The sequence shown here is derived from an EMBL/GenBank/DDBJ whole genome shotgun (WGS) entry which is preliminary data.</text>
</comment>
<evidence type="ECO:0000256" key="1">
    <source>
        <dbReference type="SAM" id="MobiDB-lite"/>
    </source>
</evidence>
<protein>
    <recommendedName>
        <fullName evidence="6">Galactose oxidase/kelch, beta-propeller</fullName>
    </recommendedName>
</protein>
<reference evidence="4" key="1">
    <citation type="submission" date="2021-07" db="EMBL/GenBank/DDBJ databases">
        <title>Draft genome of Mortierella alpina, strain LL118, isolated from an aspen leaf litter sample.</title>
        <authorList>
            <person name="Yang S."/>
            <person name="Vinatzer B.A."/>
        </authorList>
    </citation>
    <scope>NUCLEOTIDE SEQUENCE</scope>
    <source>
        <strain evidence="4">LL118</strain>
    </source>
</reference>
<feature type="region of interest" description="Disordered" evidence="1">
    <location>
        <begin position="683"/>
        <end position="702"/>
    </location>
</feature>
<name>A0A9P8CYS9_MORAP</name>
<evidence type="ECO:0000313" key="5">
    <source>
        <dbReference type="Proteomes" id="UP000717515"/>
    </source>
</evidence>
<keyword evidence="2" id="KW-0472">Membrane</keyword>
<evidence type="ECO:0000256" key="3">
    <source>
        <dbReference type="SAM" id="SignalP"/>
    </source>
</evidence>